<dbReference type="InterPro" id="IPR011990">
    <property type="entry name" value="TPR-like_helical_dom_sf"/>
</dbReference>
<dbReference type="Pfam" id="PF13432">
    <property type="entry name" value="TPR_16"/>
    <property type="match status" value="5"/>
</dbReference>
<dbReference type="Pfam" id="PF13374">
    <property type="entry name" value="TPR_10"/>
    <property type="match status" value="1"/>
</dbReference>
<sequence length="946" mass="99366">MAEQELSRGRWRTVSVWARRHLTGWIITATAVNAALLTLTTMLMQLPGQRDSVISIAILVVLVCAALSIALPILGHGLEVRHRTAEERQARIQHLNTLLAVGSAERLPRLADLTVEQFGATPTRYTRTGQDPYVPRSPDDEQLRATLRADGPPFPFVLVWGPTKAGKTRLLAEALHAALPPDTHVVIPVNGPALADLAHRGLPFAPGVPALVYLDDLTVADLEALTTSVLEAVTSRAVLATTMTAKRRSQILSSTADITRTAHAALARTHHDGQGHELVFRAPTAKERVEAERLYPGETFRGSIAETLVGGAELIAKYRAGQDTNPAGYALVQAAIDCRRAGWNRPVTDAELRRLFGLYLPQVRAGMPATTAAYQAGLHEWAAVPIASQVALLNPALPTPRRVGTAAEAGWVVLDHVVSADDGALDGYAARPIPDDLWIELIDLGGPSDADAITYAALNRGQLHHAVAAARKAATSADPDEAASAAFNLGVLLAEQGDVEGARAAYQDAIDSGHPDHAPKSAVNTGVLLKQQGDVDGARAAYQRAIDSGHPDYAPAAAVNLGNLLKQQGDVDGARAAYQRAINSGNPDQAPIAAFNLGVLLAEQGDVEAARAAYQHAIDSGHPDHAPAAAVNLGNLLKQQGDVDGARAAYQRAINSGNPDQAPKAAVNLGNLLKQQGDVEGARAAYQRVIDSGHPDHAPMAAINLGVLLEEQGVEAARTAYQDAIDSGHPDHAPMAAINLGVLLAEQGDVEGARAAYQDAIDSGHPDHAPMAAINLGVLLEEQGVEAARTAYQDAIDSGHPDHAPAAAFNLGLMLAEQGDVEGARAAYQDAIDSGHPDHAPMAAVNLGVLLKQQGDMEGARAAYQRVIDSGHPDQAPKAAVNLGVLLKQQGEVEAARTAYQHAIDSGHDLAAAHARQAIEDLHDPGETQSASGGDVLGTEHGGWPE</sequence>
<keyword evidence="4" id="KW-1185">Reference proteome</keyword>
<dbReference type="InterPro" id="IPR052943">
    <property type="entry name" value="TMTC_O-mannosyl-trnsfr"/>
</dbReference>
<reference evidence="3 4" key="1">
    <citation type="submission" date="2024-05" db="EMBL/GenBank/DDBJ databases">
        <title>Microbispora sp.ZYX-F-249.</title>
        <authorList>
            <person name="Xie H."/>
        </authorList>
    </citation>
    <scope>NUCLEOTIDE SEQUENCE [LARGE SCALE GENOMIC DNA]</scope>
    <source>
        <strain evidence="3 4">ZYX-F-249</strain>
    </source>
</reference>
<dbReference type="InterPro" id="IPR006597">
    <property type="entry name" value="Sel1-like"/>
</dbReference>
<feature type="transmembrane region" description="Helical" evidence="2">
    <location>
        <begin position="52"/>
        <end position="74"/>
    </location>
</feature>
<keyword evidence="2" id="KW-0812">Transmembrane</keyword>
<dbReference type="PRINTS" id="PR01441">
    <property type="entry name" value="CELLSNTHASEC"/>
</dbReference>
<keyword evidence="2" id="KW-1133">Transmembrane helix</keyword>
<evidence type="ECO:0000256" key="1">
    <source>
        <dbReference type="SAM" id="MobiDB-lite"/>
    </source>
</evidence>
<dbReference type="InterPro" id="IPR003921">
    <property type="entry name" value="Cell_synth_C"/>
</dbReference>
<dbReference type="InterPro" id="IPR027417">
    <property type="entry name" value="P-loop_NTPase"/>
</dbReference>
<dbReference type="Proteomes" id="UP001447516">
    <property type="component" value="Unassembled WGS sequence"/>
</dbReference>
<organism evidence="3 4">
    <name type="scientific">Microbispora maris</name>
    <dbReference type="NCBI Taxonomy" id="3144104"/>
    <lineage>
        <taxon>Bacteria</taxon>
        <taxon>Bacillati</taxon>
        <taxon>Actinomycetota</taxon>
        <taxon>Actinomycetes</taxon>
        <taxon>Streptosporangiales</taxon>
        <taxon>Streptosporangiaceae</taxon>
        <taxon>Microbispora</taxon>
    </lineage>
</organism>
<feature type="transmembrane region" description="Helical" evidence="2">
    <location>
        <begin position="21"/>
        <end position="46"/>
    </location>
</feature>
<dbReference type="SMART" id="SM00671">
    <property type="entry name" value="SEL1"/>
    <property type="match status" value="12"/>
</dbReference>
<dbReference type="RefSeq" id="WP_346230644.1">
    <property type="nucleotide sequence ID" value="NZ_JBDJAW010000060.1"/>
</dbReference>
<dbReference type="SMART" id="SM00028">
    <property type="entry name" value="TPR"/>
    <property type="match status" value="10"/>
</dbReference>
<dbReference type="PANTHER" id="PTHR44809">
    <property type="match status" value="1"/>
</dbReference>
<dbReference type="PANTHER" id="PTHR44809:SF1">
    <property type="entry name" value="PROTEIN O-MANNOSYL-TRANSFERASE TMTC1"/>
    <property type="match status" value="1"/>
</dbReference>
<dbReference type="Pfam" id="PF13174">
    <property type="entry name" value="TPR_6"/>
    <property type="match status" value="2"/>
</dbReference>
<dbReference type="SUPFAM" id="SSF81901">
    <property type="entry name" value="HCP-like"/>
    <property type="match status" value="1"/>
</dbReference>
<accession>A0ABV0B1M7</accession>
<keyword evidence="2" id="KW-0472">Membrane</keyword>
<evidence type="ECO:0000256" key="2">
    <source>
        <dbReference type="SAM" id="Phobius"/>
    </source>
</evidence>
<feature type="region of interest" description="Disordered" evidence="1">
    <location>
        <begin position="924"/>
        <end position="946"/>
    </location>
</feature>
<dbReference type="SUPFAM" id="SSF48452">
    <property type="entry name" value="TPR-like"/>
    <property type="match status" value="1"/>
</dbReference>
<dbReference type="Gene3D" id="1.25.40.10">
    <property type="entry name" value="Tetratricopeptide repeat domain"/>
    <property type="match status" value="4"/>
</dbReference>
<dbReference type="InterPro" id="IPR019734">
    <property type="entry name" value="TPR_rpt"/>
</dbReference>
<dbReference type="SUPFAM" id="SSF52540">
    <property type="entry name" value="P-loop containing nucleoside triphosphate hydrolases"/>
    <property type="match status" value="1"/>
</dbReference>
<proteinExistence type="predicted"/>
<evidence type="ECO:0000313" key="3">
    <source>
        <dbReference type="EMBL" id="MEN3540798.1"/>
    </source>
</evidence>
<protein>
    <submittedName>
        <fullName evidence="3">Tetratricopeptide repeat protein</fullName>
    </submittedName>
</protein>
<comment type="caution">
    <text evidence="3">The sequence shown here is derived from an EMBL/GenBank/DDBJ whole genome shotgun (WGS) entry which is preliminary data.</text>
</comment>
<gene>
    <name evidence="3" type="ORF">AAH991_37190</name>
</gene>
<name>A0ABV0B1M7_9ACTN</name>
<dbReference type="EMBL" id="JBDJAW010000060">
    <property type="protein sequence ID" value="MEN3540798.1"/>
    <property type="molecule type" value="Genomic_DNA"/>
</dbReference>
<evidence type="ECO:0000313" key="4">
    <source>
        <dbReference type="Proteomes" id="UP001447516"/>
    </source>
</evidence>